<dbReference type="RefSeq" id="WP_088258776.1">
    <property type="nucleotide sequence ID" value="NZ_NIDE01000017.1"/>
</dbReference>
<feature type="transmembrane region" description="Helical" evidence="8">
    <location>
        <begin position="279"/>
        <end position="297"/>
    </location>
</feature>
<dbReference type="PANTHER" id="PTHR43302">
    <property type="entry name" value="TRANSPORTER ARSB-RELATED"/>
    <property type="match status" value="1"/>
</dbReference>
<feature type="domain" description="Citrate transporter-like" evidence="9">
    <location>
        <begin position="31"/>
        <end position="366"/>
    </location>
</feature>
<dbReference type="CDD" id="cd01117">
    <property type="entry name" value="YbiR_permease"/>
    <property type="match status" value="1"/>
</dbReference>
<feature type="transmembrane region" description="Helical" evidence="8">
    <location>
        <begin position="239"/>
        <end position="267"/>
    </location>
</feature>
<evidence type="ECO:0000256" key="3">
    <source>
        <dbReference type="ARBA" id="ARBA00022448"/>
    </source>
</evidence>
<comment type="similarity">
    <text evidence="2">Belongs to the CitM (TC 2.A.11) transporter family.</text>
</comment>
<reference evidence="11" key="1">
    <citation type="submission" date="2017-06" db="EMBL/GenBank/DDBJ databases">
        <title>Genome analysis of Fimbriiglobus ruber SP5, the first member of the order Planctomycetales with confirmed chitinolytic capability.</title>
        <authorList>
            <person name="Ravin N.V."/>
            <person name="Rakitin A.L."/>
            <person name="Ivanova A.A."/>
            <person name="Beletsky A.V."/>
            <person name="Kulichevskaya I.S."/>
            <person name="Mardanov A.V."/>
            <person name="Dedysh S.N."/>
        </authorList>
    </citation>
    <scope>NUCLEOTIDE SEQUENCE [LARGE SCALE GENOMIC DNA]</scope>
    <source>
        <strain evidence="11">SP5</strain>
    </source>
</reference>
<evidence type="ECO:0000256" key="7">
    <source>
        <dbReference type="ARBA" id="ARBA00023136"/>
    </source>
</evidence>
<comment type="caution">
    <text evidence="10">The sequence shown here is derived from an EMBL/GenBank/DDBJ whole genome shotgun (WGS) entry which is preliminary data.</text>
</comment>
<evidence type="ECO:0000256" key="8">
    <source>
        <dbReference type="SAM" id="Phobius"/>
    </source>
</evidence>
<feature type="transmembrane region" description="Helical" evidence="8">
    <location>
        <begin position="35"/>
        <end position="52"/>
    </location>
</feature>
<keyword evidence="11" id="KW-1185">Reference proteome</keyword>
<gene>
    <name evidence="10" type="ORF">FRUB_08165</name>
</gene>
<dbReference type="Proteomes" id="UP000214646">
    <property type="component" value="Unassembled WGS sequence"/>
</dbReference>
<dbReference type="Pfam" id="PF03600">
    <property type="entry name" value="CitMHS"/>
    <property type="match status" value="1"/>
</dbReference>
<dbReference type="GO" id="GO:0015105">
    <property type="term" value="F:arsenite transmembrane transporter activity"/>
    <property type="evidence" value="ECO:0007669"/>
    <property type="project" value="InterPro"/>
</dbReference>
<evidence type="ECO:0000259" key="9">
    <source>
        <dbReference type="Pfam" id="PF03600"/>
    </source>
</evidence>
<keyword evidence="6 8" id="KW-1133">Transmembrane helix</keyword>
<feature type="transmembrane region" description="Helical" evidence="8">
    <location>
        <begin position="6"/>
        <end position="23"/>
    </location>
</feature>
<protein>
    <submittedName>
        <fullName evidence="10">Citrate transporter</fullName>
    </submittedName>
</protein>
<evidence type="ECO:0000256" key="4">
    <source>
        <dbReference type="ARBA" id="ARBA00022475"/>
    </source>
</evidence>
<feature type="transmembrane region" description="Helical" evidence="8">
    <location>
        <begin position="394"/>
        <end position="416"/>
    </location>
</feature>
<accession>A0A225D251</accession>
<evidence type="ECO:0000313" key="10">
    <source>
        <dbReference type="EMBL" id="OWK35602.1"/>
    </source>
</evidence>
<keyword evidence="3" id="KW-0813">Transport</keyword>
<evidence type="ECO:0000256" key="1">
    <source>
        <dbReference type="ARBA" id="ARBA00004651"/>
    </source>
</evidence>
<dbReference type="AlphaFoldDB" id="A0A225D251"/>
<dbReference type="PRINTS" id="PR00758">
    <property type="entry name" value="ARSENICPUMP"/>
</dbReference>
<feature type="transmembrane region" description="Helical" evidence="8">
    <location>
        <begin position="98"/>
        <end position="129"/>
    </location>
</feature>
<dbReference type="InterPro" id="IPR004680">
    <property type="entry name" value="Cit_transptr-like_dom"/>
</dbReference>
<sequence length="421" mass="44751">MGENAIYWLTLVIFVVTYTGIAIGRLPGLRTDRAGLALVGATGMVVAGALTFDEAVRAIDFETIALLLGMMIVIAYLRRAGFFERLAVHTLDRVSTPHGLLAATIALSGLLSAVLVNDIVCLALTPLVVQLARHLRFDPKPHLIGLALASNIGSTATPTGNPQNVIIGHLSHIGYLRFAAKLAPIALVGLVIAYVLVALIFRSALRPDSGNTPKTDGAADLPTPPGGHRHVRLLVKSGLVTVIAVGLFFAGLPMHLVALGAASFLLLDRVQPKKVYGQIDWSLLLMFSGLFVVVQAFDKHVVEQWGLAEWGPLRAHPIDLLSVVSAVLSNVVSNVPAVLLFRSVVPGLPPEVQESAWLALAMSSTLAGNLTVLGSVANLIVVENARREGISISLMDYCRVGVPVTLVTLLVGVAWLRFVPY</sequence>
<name>A0A225D251_9BACT</name>
<keyword evidence="5 8" id="KW-0812">Transmembrane</keyword>
<dbReference type="EMBL" id="NIDE01000017">
    <property type="protein sequence ID" value="OWK35602.1"/>
    <property type="molecule type" value="Genomic_DNA"/>
</dbReference>
<comment type="subcellular location">
    <subcellularLocation>
        <location evidence="1">Cell membrane</location>
        <topology evidence="1">Multi-pass membrane protein</topology>
    </subcellularLocation>
</comment>
<dbReference type="InterPro" id="IPR000802">
    <property type="entry name" value="Arsenical_pump_ArsB"/>
</dbReference>
<evidence type="ECO:0000313" key="11">
    <source>
        <dbReference type="Proteomes" id="UP000214646"/>
    </source>
</evidence>
<feature type="transmembrane region" description="Helical" evidence="8">
    <location>
        <begin position="58"/>
        <end position="77"/>
    </location>
</feature>
<evidence type="ECO:0000256" key="2">
    <source>
        <dbReference type="ARBA" id="ARBA00009843"/>
    </source>
</evidence>
<proteinExistence type="inferred from homology"/>
<evidence type="ECO:0000256" key="5">
    <source>
        <dbReference type="ARBA" id="ARBA00022692"/>
    </source>
</evidence>
<dbReference type="OrthoDB" id="9765532at2"/>
<feature type="transmembrane region" description="Helical" evidence="8">
    <location>
        <begin position="182"/>
        <end position="201"/>
    </location>
</feature>
<keyword evidence="4" id="KW-1003">Cell membrane</keyword>
<keyword evidence="7 8" id="KW-0472">Membrane</keyword>
<evidence type="ECO:0000256" key="6">
    <source>
        <dbReference type="ARBA" id="ARBA00022989"/>
    </source>
</evidence>
<feature type="transmembrane region" description="Helical" evidence="8">
    <location>
        <begin position="356"/>
        <end position="382"/>
    </location>
</feature>
<feature type="transmembrane region" description="Helical" evidence="8">
    <location>
        <begin position="318"/>
        <end position="344"/>
    </location>
</feature>
<dbReference type="GO" id="GO:0005886">
    <property type="term" value="C:plasma membrane"/>
    <property type="evidence" value="ECO:0007669"/>
    <property type="project" value="UniProtKB-SubCell"/>
</dbReference>
<dbReference type="PANTHER" id="PTHR43302:SF5">
    <property type="entry name" value="TRANSPORTER ARSB-RELATED"/>
    <property type="match status" value="1"/>
</dbReference>
<organism evidence="10 11">
    <name type="scientific">Fimbriiglobus ruber</name>
    <dbReference type="NCBI Taxonomy" id="1908690"/>
    <lineage>
        <taxon>Bacteria</taxon>
        <taxon>Pseudomonadati</taxon>
        <taxon>Planctomycetota</taxon>
        <taxon>Planctomycetia</taxon>
        <taxon>Gemmatales</taxon>
        <taxon>Gemmataceae</taxon>
        <taxon>Fimbriiglobus</taxon>
    </lineage>
</organism>